<protein>
    <recommendedName>
        <fullName evidence="5">M-phase phosphoprotein 6</fullName>
    </recommendedName>
</protein>
<evidence type="ECO:0000256" key="1">
    <source>
        <dbReference type="SAM" id="MobiDB-lite"/>
    </source>
</evidence>
<evidence type="ECO:0000313" key="4">
    <source>
        <dbReference type="Proteomes" id="UP000834106"/>
    </source>
</evidence>
<dbReference type="Pfam" id="PF10175">
    <property type="entry name" value="MPP6"/>
    <property type="match status" value="1"/>
</dbReference>
<name>A0AAD1ZZI1_9LAMI</name>
<dbReference type="PANTHER" id="PTHR13582:SF0">
    <property type="entry name" value="M-PHASE PHOSPHOPROTEIN 6"/>
    <property type="match status" value="1"/>
</dbReference>
<dbReference type="Proteomes" id="UP000834106">
    <property type="component" value="Chromosome 16"/>
</dbReference>
<dbReference type="InterPro" id="IPR019324">
    <property type="entry name" value="MPP6"/>
</dbReference>
<proteinExistence type="predicted"/>
<feature type="region of interest" description="Disordered" evidence="1">
    <location>
        <begin position="20"/>
        <end position="40"/>
    </location>
</feature>
<keyword evidence="4" id="KW-1185">Reference proteome</keyword>
<dbReference type="AlphaFoldDB" id="A0AAD1ZZI1"/>
<feature type="region of interest" description="Disordered" evidence="1">
    <location>
        <begin position="79"/>
        <end position="171"/>
    </location>
</feature>
<organism evidence="3 4">
    <name type="scientific">Fraxinus pennsylvanica</name>
    <dbReference type="NCBI Taxonomy" id="56036"/>
    <lineage>
        <taxon>Eukaryota</taxon>
        <taxon>Viridiplantae</taxon>
        <taxon>Streptophyta</taxon>
        <taxon>Embryophyta</taxon>
        <taxon>Tracheophyta</taxon>
        <taxon>Spermatophyta</taxon>
        <taxon>Magnoliopsida</taxon>
        <taxon>eudicotyledons</taxon>
        <taxon>Gunneridae</taxon>
        <taxon>Pentapetalae</taxon>
        <taxon>asterids</taxon>
        <taxon>lamiids</taxon>
        <taxon>Lamiales</taxon>
        <taxon>Oleaceae</taxon>
        <taxon>Oleeae</taxon>
        <taxon>Fraxinus</taxon>
    </lineage>
</organism>
<sequence length="213" mass="24011">MAKREISSTLKNLKFMQRALQKEEKPKKEEESIIPAGDFPSSTAPKRCVVIIEGDPHPTATRGRMSFLSFNPSIDKLNEEAVDPTQPEASAMSSGRQRETVMNRENGTLQDGSHNLEPDGLSGDASGDLQSKRADASEVPYPNKSPKFFQDDLHSSPSRSRSFQNQHKREKMDWSVLRPPKYQKKRNVELLVIALSVVSVQFIFSYLRLSFCI</sequence>
<dbReference type="PANTHER" id="PTHR13582">
    <property type="entry name" value="M-PHASE PHOSPHOPROTEIN 6"/>
    <property type="match status" value="1"/>
</dbReference>
<keyword evidence="2" id="KW-0812">Transmembrane</keyword>
<accession>A0AAD1ZZI1</accession>
<dbReference type="GO" id="GO:0000460">
    <property type="term" value="P:maturation of 5.8S rRNA"/>
    <property type="evidence" value="ECO:0007669"/>
    <property type="project" value="TreeGrafter"/>
</dbReference>
<dbReference type="EMBL" id="OU503051">
    <property type="protein sequence ID" value="CAI9778745.1"/>
    <property type="molecule type" value="Genomic_DNA"/>
</dbReference>
<feature type="compositionally biased region" description="Basic and acidic residues" evidence="1">
    <location>
        <begin position="20"/>
        <end position="31"/>
    </location>
</feature>
<keyword evidence="2" id="KW-1133">Transmembrane helix</keyword>
<reference evidence="3" key="1">
    <citation type="submission" date="2023-05" db="EMBL/GenBank/DDBJ databases">
        <authorList>
            <person name="Huff M."/>
        </authorList>
    </citation>
    <scope>NUCLEOTIDE SEQUENCE</scope>
</reference>
<feature type="compositionally biased region" description="Polar residues" evidence="1">
    <location>
        <begin position="155"/>
        <end position="165"/>
    </location>
</feature>
<evidence type="ECO:0008006" key="5">
    <source>
        <dbReference type="Google" id="ProtNLM"/>
    </source>
</evidence>
<feature type="transmembrane region" description="Helical" evidence="2">
    <location>
        <begin position="188"/>
        <end position="207"/>
    </location>
</feature>
<keyword evidence="2" id="KW-0472">Membrane</keyword>
<evidence type="ECO:0000313" key="3">
    <source>
        <dbReference type="EMBL" id="CAI9778745.1"/>
    </source>
</evidence>
<gene>
    <name evidence="3" type="ORF">FPE_LOCUS26175</name>
</gene>
<feature type="compositionally biased region" description="Polar residues" evidence="1">
    <location>
        <begin position="103"/>
        <end position="113"/>
    </location>
</feature>
<evidence type="ECO:0000256" key="2">
    <source>
        <dbReference type="SAM" id="Phobius"/>
    </source>
</evidence>